<keyword evidence="1" id="KW-0677">Repeat</keyword>
<gene>
    <name evidence="3" type="ordered locus">Dtox_4147</name>
</gene>
<dbReference type="HOGENOM" id="CLU_760161_0_0_9"/>
<dbReference type="InterPro" id="IPR001119">
    <property type="entry name" value="SLH_dom"/>
</dbReference>
<evidence type="ECO:0000256" key="1">
    <source>
        <dbReference type="ARBA" id="ARBA00022737"/>
    </source>
</evidence>
<dbReference type="EMBL" id="CP001720">
    <property type="protein sequence ID" value="ACV64815.1"/>
    <property type="molecule type" value="Genomic_DNA"/>
</dbReference>
<keyword evidence="4" id="KW-1185">Reference proteome</keyword>
<dbReference type="STRING" id="485916.Dtox_4147"/>
<name>C8VYU4_DESAS</name>
<evidence type="ECO:0000259" key="2">
    <source>
        <dbReference type="PROSITE" id="PS51272"/>
    </source>
</evidence>
<protein>
    <submittedName>
        <fullName evidence="3">S-layer domain protein</fullName>
    </submittedName>
</protein>
<evidence type="ECO:0000313" key="4">
    <source>
        <dbReference type="Proteomes" id="UP000002217"/>
    </source>
</evidence>
<dbReference type="eggNOG" id="COG1404">
    <property type="taxonomic scope" value="Bacteria"/>
</dbReference>
<reference evidence="3 4" key="1">
    <citation type="journal article" date="2009" name="Stand. Genomic Sci.">
        <title>Complete genome sequence of Desulfotomaculum acetoxidans type strain (5575).</title>
        <authorList>
            <person name="Spring S."/>
            <person name="Lapidus A."/>
            <person name="Schroder M."/>
            <person name="Gleim D."/>
            <person name="Sims D."/>
            <person name="Meincke L."/>
            <person name="Glavina Del Rio T."/>
            <person name="Tice H."/>
            <person name="Copeland A."/>
            <person name="Cheng J.F."/>
            <person name="Lucas S."/>
            <person name="Chen F."/>
            <person name="Nolan M."/>
            <person name="Bruce D."/>
            <person name="Goodwin L."/>
            <person name="Pitluck S."/>
            <person name="Ivanova N."/>
            <person name="Mavromatis K."/>
            <person name="Mikhailova N."/>
            <person name="Pati A."/>
            <person name="Chen A."/>
            <person name="Palaniappan K."/>
            <person name="Land M."/>
            <person name="Hauser L."/>
            <person name="Chang Y.J."/>
            <person name="Jeffries C.D."/>
            <person name="Chain P."/>
            <person name="Saunders E."/>
            <person name="Brettin T."/>
            <person name="Detter J.C."/>
            <person name="Goker M."/>
            <person name="Bristow J."/>
            <person name="Eisen J.A."/>
            <person name="Markowitz V."/>
            <person name="Hugenholtz P."/>
            <person name="Kyrpides N.C."/>
            <person name="Klenk H.P."/>
            <person name="Han C."/>
        </authorList>
    </citation>
    <scope>NUCLEOTIDE SEQUENCE [LARGE SCALE GENOMIC DNA]</scope>
    <source>
        <strain evidence="4">ATCC 49208 / DSM 771 / VKM B-1644</strain>
    </source>
</reference>
<dbReference type="PROSITE" id="PS51272">
    <property type="entry name" value="SLH"/>
    <property type="match status" value="3"/>
</dbReference>
<dbReference type="OrthoDB" id="467434at2"/>
<dbReference type="InterPro" id="IPR051465">
    <property type="entry name" value="Cell_Envelope_Struct_Comp"/>
</dbReference>
<evidence type="ECO:0000313" key="3">
    <source>
        <dbReference type="EMBL" id="ACV64815.1"/>
    </source>
</evidence>
<dbReference type="Pfam" id="PF00395">
    <property type="entry name" value="SLH"/>
    <property type="match status" value="3"/>
</dbReference>
<dbReference type="Proteomes" id="UP000002217">
    <property type="component" value="Chromosome"/>
</dbReference>
<dbReference type="AlphaFoldDB" id="C8VYU4"/>
<feature type="domain" description="SLH" evidence="2">
    <location>
        <begin position="179"/>
        <end position="239"/>
    </location>
</feature>
<organism evidence="3 4">
    <name type="scientific">Desulfofarcimen acetoxidans (strain ATCC 49208 / DSM 771 / KCTC 5769 / VKM B-1644 / 5575)</name>
    <name type="common">Desulfotomaculum acetoxidans</name>
    <dbReference type="NCBI Taxonomy" id="485916"/>
    <lineage>
        <taxon>Bacteria</taxon>
        <taxon>Bacillati</taxon>
        <taxon>Bacillota</taxon>
        <taxon>Clostridia</taxon>
        <taxon>Eubacteriales</taxon>
        <taxon>Peptococcaceae</taxon>
        <taxon>Desulfofarcimen</taxon>
    </lineage>
</organism>
<proteinExistence type="predicted"/>
<dbReference type="PANTHER" id="PTHR43308:SF5">
    <property type="entry name" value="S-LAYER PROTEIN _ PEPTIDOGLYCAN ENDO-BETA-N-ACETYLGLUCOSAMINIDASE"/>
    <property type="match status" value="1"/>
</dbReference>
<feature type="domain" description="SLH" evidence="2">
    <location>
        <begin position="47"/>
        <end position="110"/>
    </location>
</feature>
<accession>C8VYU4</accession>
<dbReference type="KEGG" id="dae:Dtox_4147"/>
<sequence>MLNMRYIKQYVNKTAAAISAAAILTFGGMVQQDSFLTAAEAVPAKAFTSQFADVANHPWGAADMQKMIRLGILQGYSENNSFYAKPEKLISRAEFASLLARSIGLPDKTGELPFEDSKSIPEWARGSVGALYEKKIVQGESGLTGKPYFKPQENVTRAEIVAMVSRALNSEQESEVTNPFKDVHENDWYYKNVLAANKLGIVSGRTAGTFVPNGTAKRVEVMAILSRFLEKDISRADPDSDIVDTVKDFHDQLKDMYNRNKGDKDLLAMTTGEAELGLRNGGAGIWESIPWEGSSVTIRHPFGAASVASKSDRLAVVNYSVSVSISPDDDSANIKSGISEKVYLTKIDNKWVIYAIDLISANTE</sequence>
<dbReference type="PANTHER" id="PTHR43308">
    <property type="entry name" value="OUTER MEMBRANE PROTEIN ALPHA-RELATED"/>
    <property type="match status" value="1"/>
</dbReference>
<feature type="domain" description="SLH" evidence="2">
    <location>
        <begin position="111"/>
        <end position="178"/>
    </location>
</feature>